<evidence type="ECO:0000259" key="1">
    <source>
        <dbReference type="PROSITE" id="PS50141"/>
    </source>
</evidence>
<comment type="caution">
    <text evidence="2">The sequence shown here is derived from an EMBL/GenBank/DDBJ whole genome shotgun (WGS) entry which is preliminary data.</text>
</comment>
<proteinExistence type="predicted"/>
<dbReference type="GO" id="GO:0005730">
    <property type="term" value="C:nucleolus"/>
    <property type="evidence" value="ECO:0007669"/>
    <property type="project" value="TreeGrafter"/>
</dbReference>
<sequence length="403" mass="43778">MEHAPVDLRVVEPIMALYGTLPLRPPAQQYTILASFCLTSTVDGLYKIVSLATGTKCLPATRLPVDGESVHDSHAEVLARRGAVRWFLEEIGRCRTTSDGDAFRSDWISLSDDGRYALKDGVRLALYVSTVPCGDASMRFLASSQDEEMAALKDSGKHPATDPSSAARGRDNYSLWGVLRTKPGRADSPPTSSMSCSDKLAAWNFLGIQGALGSRFLQPIYIGSLIIGEVPSELHDSVQEDCERALWGRLGGIKDCGDYALHKPTIYFTSTPFVHSRTSVASLSPQVGGSCNDSLWWIADSAKPAEVLINGYKRGVAPKNRHSEKCRPQACKKSTLQLYHETLLVCGLPPKPDSATYLEVKLSMTEYQAAKQSLMGEGGLFCGWIRGPSTQRFNISSGPEAAT</sequence>
<keyword evidence="3" id="KW-1185">Reference proteome</keyword>
<dbReference type="GO" id="GO:0006382">
    <property type="term" value="P:adenosine to inosine editing"/>
    <property type="evidence" value="ECO:0007669"/>
    <property type="project" value="TreeGrafter"/>
</dbReference>
<dbReference type="GO" id="GO:0006396">
    <property type="term" value="P:RNA processing"/>
    <property type="evidence" value="ECO:0007669"/>
    <property type="project" value="InterPro"/>
</dbReference>
<evidence type="ECO:0000313" key="2">
    <source>
        <dbReference type="EMBL" id="KAJ7755671.1"/>
    </source>
</evidence>
<dbReference type="GO" id="GO:0003726">
    <property type="term" value="F:double-stranded RNA adenosine deaminase activity"/>
    <property type="evidence" value="ECO:0007669"/>
    <property type="project" value="TreeGrafter"/>
</dbReference>
<feature type="domain" description="A to I editase" evidence="1">
    <location>
        <begin position="50"/>
        <end position="374"/>
    </location>
</feature>
<dbReference type="Proteomes" id="UP001215280">
    <property type="component" value="Unassembled WGS sequence"/>
</dbReference>
<dbReference type="InterPro" id="IPR002466">
    <property type="entry name" value="A_deamin"/>
</dbReference>
<dbReference type="SMART" id="SM00552">
    <property type="entry name" value="ADEAMc"/>
    <property type="match status" value="1"/>
</dbReference>
<reference evidence="2" key="1">
    <citation type="submission" date="2023-03" db="EMBL/GenBank/DDBJ databases">
        <title>Massive genome expansion in bonnet fungi (Mycena s.s.) driven by repeated elements and novel gene families across ecological guilds.</title>
        <authorList>
            <consortium name="Lawrence Berkeley National Laboratory"/>
            <person name="Harder C.B."/>
            <person name="Miyauchi S."/>
            <person name="Viragh M."/>
            <person name="Kuo A."/>
            <person name="Thoen E."/>
            <person name="Andreopoulos B."/>
            <person name="Lu D."/>
            <person name="Skrede I."/>
            <person name="Drula E."/>
            <person name="Henrissat B."/>
            <person name="Morin E."/>
            <person name="Kohler A."/>
            <person name="Barry K."/>
            <person name="LaButti K."/>
            <person name="Morin E."/>
            <person name="Salamov A."/>
            <person name="Lipzen A."/>
            <person name="Mereny Z."/>
            <person name="Hegedus B."/>
            <person name="Baldrian P."/>
            <person name="Stursova M."/>
            <person name="Weitz H."/>
            <person name="Taylor A."/>
            <person name="Grigoriev I.V."/>
            <person name="Nagy L.G."/>
            <person name="Martin F."/>
            <person name="Kauserud H."/>
        </authorList>
    </citation>
    <scope>NUCLEOTIDE SEQUENCE</scope>
    <source>
        <strain evidence="2">CBHHK188m</strain>
    </source>
</reference>
<dbReference type="GO" id="GO:0005737">
    <property type="term" value="C:cytoplasm"/>
    <property type="evidence" value="ECO:0007669"/>
    <property type="project" value="TreeGrafter"/>
</dbReference>
<dbReference type="PANTHER" id="PTHR10910">
    <property type="entry name" value="EUKARYOTE SPECIFIC DSRNA BINDING PROTEIN"/>
    <property type="match status" value="1"/>
</dbReference>
<evidence type="ECO:0000313" key="3">
    <source>
        <dbReference type="Proteomes" id="UP001215280"/>
    </source>
</evidence>
<protein>
    <submittedName>
        <fullName evidence="2">Adenosine deaminase/editase</fullName>
    </submittedName>
</protein>
<dbReference type="AlphaFoldDB" id="A0AAD7NC65"/>
<organism evidence="2 3">
    <name type="scientific">Mycena maculata</name>
    <dbReference type="NCBI Taxonomy" id="230809"/>
    <lineage>
        <taxon>Eukaryota</taxon>
        <taxon>Fungi</taxon>
        <taxon>Dikarya</taxon>
        <taxon>Basidiomycota</taxon>
        <taxon>Agaricomycotina</taxon>
        <taxon>Agaricomycetes</taxon>
        <taxon>Agaricomycetidae</taxon>
        <taxon>Agaricales</taxon>
        <taxon>Marasmiineae</taxon>
        <taxon>Mycenaceae</taxon>
        <taxon>Mycena</taxon>
    </lineage>
</organism>
<gene>
    <name evidence="2" type="ORF">DFH07DRAFT_486216</name>
</gene>
<dbReference type="PROSITE" id="PS50141">
    <property type="entry name" value="A_DEAMIN_EDITASE"/>
    <property type="match status" value="1"/>
</dbReference>
<accession>A0AAD7NC65</accession>
<dbReference type="GO" id="GO:0003725">
    <property type="term" value="F:double-stranded RNA binding"/>
    <property type="evidence" value="ECO:0007669"/>
    <property type="project" value="TreeGrafter"/>
</dbReference>
<name>A0AAD7NC65_9AGAR</name>
<dbReference type="PANTHER" id="PTHR10910:SF62">
    <property type="entry name" value="AT07585P-RELATED"/>
    <property type="match status" value="1"/>
</dbReference>
<dbReference type="EMBL" id="JARJLG010000063">
    <property type="protein sequence ID" value="KAJ7755671.1"/>
    <property type="molecule type" value="Genomic_DNA"/>
</dbReference>
<dbReference type="Pfam" id="PF02137">
    <property type="entry name" value="A_deamin"/>
    <property type="match status" value="1"/>
</dbReference>
<dbReference type="GO" id="GO:0008251">
    <property type="term" value="F:tRNA-specific adenosine deaminase activity"/>
    <property type="evidence" value="ECO:0007669"/>
    <property type="project" value="TreeGrafter"/>
</dbReference>